<evidence type="ECO:0000313" key="2">
    <source>
        <dbReference type="Ensembl" id="ENSXETP00000116086"/>
    </source>
</evidence>
<dbReference type="GO" id="GO:0004672">
    <property type="term" value="F:protein kinase activity"/>
    <property type="evidence" value="ECO:0007669"/>
    <property type="project" value="InterPro"/>
</dbReference>
<evidence type="ECO:0000259" key="1">
    <source>
        <dbReference type="PROSITE" id="PS50011"/>
    </source>
</evidence>
<dbReference type="Gene3D" id="1.10.510.10">
    <property type="entry name" value="Transferase(Phosphotransferase) domain 1"/>
    <property type="match status" value="1"/>
</dbReference>
<dbReference type="PANTHER" id="PTHR48015:SF41">
    <property type="entry name" value="TRAF2 AND NCK-INTERACTING PROTEIN KINASE"/>
    <property type="match status" value="1"/>
</dbReference>
<reference evidence="2" key="1">
    <citation type="journal article" date="2010" name="Science">
        <title>The genome of the Western clawed frog Xenopus tropicalis.</title>
        <authorList>
            <person name="Hellsten U."/>
            <person name="Harland R.M."/>
            <person name="Gilchrist M.J."/>
            <person name="Hendrix D."/>
            <person name="Jurka J."/>
            <person name="Kapitonov V."/>
            <person name="Ovcharenko I."/>
            <person name="Putnam N.H."/>
            <person name="Shu S."/>
            <person name="Taher L."/>
            <person name="Blitz I.L."/>
            <person name="Blumberg B."/>
            <person name="Dichmann D.S."/>
            <person name="Dubchak I."/>
            <person name="Amaya E."/>
            <person name="Detter J.C."/>
            <person name="Fletcher R."/>
            <person name="Gerhard D.S."/>
            <person name="Goodstein D."/>
            <person name="Graves T."/>
            <person name="Grigoriev I.V."/>
            <person name="Grimwood J."/>
            <person name="Kawashima T."/>
            <person name="Lindquist E."/>
            <person name="Lucas S.M."/>
            <person name="Mead P.E."/>
            <person name="Mitros T."/>
            <person name="Ogino H."/>
            <person name="Ohta Y."/>
            <person name="Poliakov A.V."/>
            <person name="Pollet N."/>
            <person name="Robert J."/>
            <person name="Salamov A."/>
            <person name="Sater A.K."/>
            <person name="Schmutz J."/>
            <person name="Terry A."/>
            <person name="Vize P.D."/>
            <person name="Warren W.C."/>
            <person name="Wells D."/>
            <person name="Wills A."/>
            <person name="Wilson R.K."/>
            <person name="Zimmerman L.B."/>
            <person name="Zorn A.M."/>
            <person name="Grainger R."/>
            <person name="Grammer T."/>
            <person name="Khokha M.K."/>
            <person name="Richardson P.M."/>
            <person name="Rokhsar D.S."/>
        </authorList>
    </citation>
    <scope>NUCLEOTIDE SEQUENCE [LARGE SCALE GENOMIC DNA]</scope>
    <source>
        <strain evidence="2">Nigerian</strain>
    </source>
</reference>
<reference evidence="2" key="2">
    <citation type="submission" date="2021-03" db="UniProtKB">
        <authorList>
            <consortium name="Ensembl"/>
        </authorList>
    </citation>
    <scope>IDENTIFICATION</scope>
</reference>
<dbReference type="SUPFAM" id="SSF56112">
    <property type="entry name" value="Protein kinase-like (PK-like)"/>
    <property type="match status" value="1"/>
</dbReference>
<organism evidence="2">
    <name type="scientific">Xenopus tropicalis</name>
    <name type="common">Western clawed frog</name>
    <name type="synonym">Silurana tropicalis</name>
    <dbReference type="NCBI Taxonomy" id="8364"/>
    <lineage>
        <taxon>Eukaryota</taxon>
        <taxon>Metazoa</taxon>
        <taxon>Chordata</taxon>
        <taxon>Craniata</taxon>
        <taxon>Vertebrata</taxon>
        <taxon>Euteleostomi</taxon>
        <taxon>Amphibia</taxon>
        <taxon>Batrachia</taxon>
        <taxon>Anura</taxon>
        <taxon>Pipoidea</taxon>
        <taxon>Pipidae</taxon>
        <taxon>Xenopodinae</taxon>
        <taxon>Xenopus</taxon>
        <taxon>Silurana</taxon>
    </lineage>
</organism>
<dbReference type="InterPro" id="IPR011009">
    <property type="entry name" value="Kinase-like_dom_sf"/>
</dbReference>
<sequence length="203" mass="22923">MPSCAPWRKREAGSRPLSEIYKPPDGRLTTGVLLGRGGAAAVYKGLHHRRGVVAVKMANITWVGSLSSSILHNNSYWWGCLWELKGFFIIPPQDETSVRRELKFLQQFGGHKNVASYHGAYYQAPLEENSLELLEVVLEFCEGGSLQELINTNSKSLKEPWIGYICREVLKGLHHIHQHRAVHRDIKGPNIMLTKEGRVKLSE</sequence>
<proteinExistence type="predicted"/>
<dbReference type="InterPro" id="IPR050285">
    <property type="entry name" value="STE20_Ser/Thr_kinase"/>
</dbReference>
<accession>A0A803K6U2</accession>
<dbReference type="Ensembl" id="ENSXETT00000123457">
    <property type="protein sequence ID" value="ENSXETP00000116086"/>
    <property type="gene ID" value="ENSXETG00000043090"/>
</dbReference>
<dbReference type="Pfam" id="PF00069">
    <property type="entry name" value="Pkinase"/>
    <property type="match status" value="1"/>
</dbReference>
<feature type="domain" description="Protein kinase" evidence="1">
    <location>
        <begin position="28"/>
        <end position="203"/>
    </location>
</feature>
<dbReference type="InterPro" id="IPR000719">
    <property type="entry name" value="Prot_kinase_dom"/>
</dbReference>
<dbReference type="PANTHER" id="PTHR48015">
    <property type="entry name" value="SERINE/THREONINE-PROTEIN KINASE TAO"/>
    <property type="match status" value="1"/>
</dbReference>
<dbReference type="PROSITE" id="PS50011">
    <property type="entry name" value="PROTEIN_KINASE_DOM"/>
    <property type="match status" value="1"/>
</dbReference>
<dbReference type="SMART" id="SM00220">
    <property type="entry name" value="S_TKc"/>
    <property type="match status" value="1"/>
</dbReference>
<dbReference type="AlphaFoldDB" id="A0A803K6U2"/>
<name>A0A803K6U2_XENTR</name>
<dbReference type="InParanoid" id="A0A803K6U2"/>
<protein>
    <recommendedName>
        <fullName evidence="1">Protein kinase domain-containing protein</fullName>
    </recommendedName>
</protein>
<dbReference type="GO" id="GO:0005524">
    <property type="term" value="F:ATP binding"/>
    <property type="evidence" value="ECO:0007669"/>
    <property type="project" value="InterPro"/>
</dbReference>
<dbReference type="GeneTree" id="ENSGT00940000163015"/>